<evidence type="ECO:0000313" key="2">
    <source>
        <dbReference type="EMBL" id="KAJ8876972.1"/>
    </source>
</evidence>
<proteinExistence type="predicted"/>
<dbReference type="Proteomes" id="UP001159363">
    <property type="component" value="Chromosome 7"/>
</dbReference>
<sequence length="292" mass="31860">MDGRKGGICIHRPPPPCVFVHVSEGLLLALDGCDIDRRTSLGAGSFAIDMVRKSGSLFNGLLQTLRKRAAQAVCHYYHFTDLKHCRSRARVSGKTMQEVSSYTCLRENKLHNTKANGTGVSSGEERLVHRQPVRSVRTRVSKLRGQWEIRKRVVKAARRSPLKVPHDENTARQFRQTIALSGDGGLMSMVVSHLTLPRLSASNAEKSSRGRGGTASGSRASQQGEPGSIPGEVAPGFLTRENHAGRYPWSAGFLRNPPFSPLLHSGAAPRREKESRVQGVGGSERCSRPPPS</sequence>
<protein>
    <submittedName>
        <fullName evidence="2">Uncharacterized protein</fullName>
    </submittedName>
</protein>
<comment type="caution">
    <text evidence="2">The sequence shown here is derived from an EMBL/GenBank/DDBJ whole genome shotgun (WGS) entry which is preliminary data.</text>
</comment>
<dbReference type="EMBL" id="JARBHB010000008">
    <property type="protein sequence ID" value="KAJ8876972.1"/>
    <property type="molecule type" value="Genomic_DNA"/>
</dbReference>
<gene>
    <name evidence="2" type="ORF">PR048_021424</name>
</gene>
<feature type="region of interest" description="Disordered" evidence="1">
    <location>
        <begin position="258"/>
        <end position="292"/>
    </location>
</feature>
<feature type="region of interest" description="Disordered" evidence="1">
    <location>
        <begin position="201"/>
        <end position="239"/>
    </location>
</feature>
<reference evidence="2 3" key="1">
    <citation type="submission" date="2023-02" db="EMBL/GenBank/DDBJ databases">
        <title>LHISI_Scaffold_Assembly.</title>
        <authorList>
            <person name="Stuart O.P."/>
            <person name="Cleave R."/>
            <person name="Magrath M.J.L."/>
            <person name="Mikheyev A.S."/>
        </authorList>
    </citation>
    <scope>NUCLEOTIDE SEQUENCE [LARGE SCALE GENOMIC DNA]</scope>
    <source>
        <strain evidence="2">Daus_M_001</strain>
        <tissue evidence="2">Leg muscle</tissue>
    </source>
</reference>
<name>A0ABQ9GY90_9NEOP</name>
<organism evidence="2 3">
    <name type="scientific">Dryococelus australis</name>
    <dbReference type="NCBI Taxonomy" id="614101"/>
    <lineage>
        <taxon>Eukaryota</taxon>
        <taxon>Metazoa</taxon>
        <taxon>Ecdysozoa</taxon>
        <taxon>Arthropoda</taxon>
        <taxon>Hexapoda</taxon>
        <taxon>Insecta</taxon>
        <taxon>Pterygota</taxon>
        <taxon>Neoptera</taxon>
        <taxon>Polyneoptera</taxon>
        <taxon>Phasmatodea</taxon>
        <taxon>Verophasmatodea</taxon>
        <taxon>Anareolatae</taxon>
        <taxon>Phasmatidae</taxon>
        <taxon>Eurycanthinae</taxon>
        <taxon>Dryococelus</taxon>
    </lineage>
</organism>
<evidence type="ECO:0000313" key="3">
    <source>
        <dbReference type="Proteomes" id="UP001159363"/>
    </source>
</evidence>
<accession>A0ABQ9GY90</accession>
<evidence type="ECO:0000256" key="1">
    <source>
        <dbReference type="SAM" id="MobiDB-lite"/>
    </source>
</evidence>
<keyword evidence="3" id="KW-1185">Reference proteome</keyword>